<evidence type="ECO:0000313" key="1">
    <source>
        <dbReference type="EMBL" id="KAJ3666380.1"/>
    </source>
</evidence>
<comment type="caution">
    <text evidence="1">The sequence shown here is derived from an EMBL/GenBank/DDBJ whole genome shotgun (WGS) entry which is preliminary data.</text>
</comment>
<sequence length="87" mass="9541">MIAGPACVTGSTTYSSQVLPIRDTQLPLWDLDLEPVLVSYGPAARDYPTLKYVPGDMDALAAIPREMEVFLRKRVAAPELNISFCDV</sequence>
<gene>
    <name evidence="1" type="ORF">Zmor_001824</name>
</gene>
<proteinExistence type="predicted"/>
<dbReference type="EMBL" id="JALNTZ010000001">
    <property type="protein sequence ID" value="KAJ3666380.1"/>
    <property type="molecule type" value="Genomic_DNA"/>
</dbReference>
<dbReference type="Proteomes" id="UP001168821">
    <property type="component" value="Unassembled WGS sequence"/>
</dbReference>
<dbReference type="AlphaFoldDB" id="A0AA38MPM9"/>
<evidence type="ECO:0000313" key="2">
    <source>
        <dbReference type="Proteomes" id="UP001168821"/>
    </source>
</evidence>
<keyword evidence="2" id="KW-1185">Reference proteome</keyword>
<reference evidence="1" key="1">
    <citation type="journal article" date="2023" name="G3 (Bethesda)">
        <title>Whole genome assemblies of Zophobas morio and Tenebrio molitor.</title>
        <authorList>
            <person name="Kaur S."/>
            <person name="Stinson S.A."/>
            <person name="diCenzo G.C."/>
        </authorList>
    </citation>
    <scope>NUCLEOTIDE SEQUENCE</scope>
    <source>
        <strain evidence="1">QUZm001</strain>
    </source>
</reference>
<name>A0AA38MPM9_9CUCU</name>
<organism evidence="1 2">
    <name type="scientific">Zophobas morio</name>
    <dbReference type="NCBI Taxonomy" id="2755281"/>
    <lineage>
        <taxon>Eukaryota</taxon>
        <taxon>Metazoa</taxon>
        <taxon>Ecdysozoa</taxon>
        <taxon>Arthropoda</taxon>
        <taxon>Hexapoda</taxon>
        <taxon>Insecta</taxon>
        <taxon>Pterygota</taxon>
        <taxon>Neoptera</taxon>
        <taxon>Endopterygota</taxon>
        <taxon>Coleoptera</taxon>
        <taxon>Polyphaga</taxon>
        <taxon>Cucujiformia</taxon>
        <taxon>Tenebrionidae</taxon>
        <taxon>Zophobas</taxon>
    </lineage>
</organism>
<accession>A0AA38MPM9</accession>
<protein>
    <submittedName>
        <fullName evidence="1">Uncharacterized protein</fullName>
    </submittedName>
</protein>